<organism evidence="1">
    <name type="scientific">Arundo donax</name>
    <name type="common">Giant reed</name>
    <name type="synonym">Donax arundinaceus</name>
    <dbReference type="NCBI Taxonomy" id="35708"/>
    <lineage>
        <taxon>Eukaryota</taxon>
        <taxon>Viridiplantae</taxon>
        <taxon>Streptophyta</taxon>
        <taxon>Embryophyta</taxon>
        <taxon>Tracheophyta</taxon>
        <taxon>Spermatophyta</taxon>
        <taxon>Magnoliopsida</taxon>
        <taxon>Liliopsida</taxon>
        <taxon>Poales</taxon>
        <taxon>Poaceae</taxon>
        <taxon>PACMAD clade</taxon>
        <taxon>Arundinoideae</taxon>
        <taxon>Arundineae</taxon>
        <taxon>Arundo</taxon>
    </lineage>
</organism>
<reference evidence="1" key="2">
    <citation type="journal article" date="2015" name="Data Brief">
        <title>Shoot transcriptome of the giant reed, Arundo donax.</title>
        <authorList>
            <person name="Barrero R.A."/>
            <person name="Guerrero F.D."/>
            <person name="Moolhuijzen P."/>
            <person name="Goolsby J.A."/>
            <person name="Tidwell J."/>
            <person name="Bellgard S.E."/>
            <person name="Bellgard M.I."/>
        </authorList>
    </citation>
    <scope>NUCLEOTIDE SEQUENCE</scope>
    <source>
        <tissue evidence="1">Shoot tissue taken approximately 20 cm above the soil surface</tissue>
    </source>
</reference>
<reference evidence="1" key="1">
    <citation type="submission" date="2014-09" db="EMBL/GenBank/DDBJ databases">
        <authorList>
            <person name="Magalhaes I.L.F."/>
            <person name="Oliveira U."/>
            <person name="Santos F.R."/>
            <person name="Vidigal T.H.D.A."/>
            <person name="Brescovit A.D."/>
            <person name="Santos A.J."/>
        </authorList>
    </citation>
    <scope>NUCLEOTIDE SEQUENCE</scope>
    <source>
        <tissue evidence="1">Shoot tissue taken approximately 20 cm above the soil surface</tissue>
    </source>
</reference>
<accession>A0A0A9EII8</accession>
<dbReference type="EMBL" id="GBRH01197356">
    <property type="protein sequence ID" value="JAE00540.1"/>
    <property type="molecule type" value="Transcribed_RNA"/>
</dbReference>
<evidence type="ECO:0000313" key="1">
    <source>
        <dbReference type="EMBL" id="JAE00540.1"/>
    </source>
</evidence>
<sequence>MCPVSSSDCSDFYYHQPKAPFHFCENACLLSRPVENLWNTVLTRLVESAFVVSSMDN</sequence>
<dbReference type="AlphaFoldDB" id="A0A0A9EII8"/>
<protein>
    <submittedName>
        <fullName evidence="1">Uncharacterized protein</fullName>
    </submittedName>
</protein>
<proteinExistence type="predicted"/>
<name>A0A0A9EII8_ARUDO</name>